<dbReference type="EMBL" id="JSVC01000015">
    <property type="protein sequence ID" value="KIC94210.1"/>
    <property type="molecule type" value="Genomic_DNA"/>
</dbReference>
<evidence type="ECO:0000259" key="2">
    <source>
        <dbReference type="Pfam" id="PF22680"/>
    </source>
</evidence>
<comment type="caution">
    <text evidence="3">The sequence shown here is derived from an EMBL/GenBank/DDBJ whole genome shotgun (WGS) entry which is preliminary data.</text>
</comment>
<sequence>MDSVLLPSLKMHYQDEYAFDKPSDPQDWRDEKRGLNVSFGSTERAYFRTEVPVKQASLSWDATGWKGERLNAQVLVWSPDTLEQVRFQLSELTGPGGKKIGAGQFGLNMVRYVLGNYPYGDKNAVCGNTPFQDGFLMPDRFEDFDRFDVPGNSIRPVWLTLDIPATATPGVYKGKITINSTKESKTLDVSIRVQNQLLPEATKWSYRLDLWQNPWTVAWLNKLKPWSEEHKMLLKKHLKLYADAGGKYITTYGVHSPWNDNSYMIEGGMIEWTKTRAGAWQFDYTIFDTYVELAMEAGVDKAITLYTAVPWGDRFRYKDQATGNYVYENWAPNSDVYSKNWNVFLTDFKKHLQQKGWLQKMFIGINESEMKHTLAAINVIKKHSADWKITYAGNWHKELDNLLDDYSFLYGNEPTAAELKQRAARGVYSTFYVCCNPAKPNNFVFSPPVEGRWISWYSAAFGYDGFLRWAYDAWPEDPSRDARFGSWPSGDCYMIYPGAVSCVRYEKMREGIADFEKIRIVREKASRSQDPQVKQLLKSFDEHLVVFTKEKEFDEAKITGDVDKGRELLEKLSDKL</sequence>
<evidence type="ECO:0000313" key="3">
    <source>
        <dbReference type="EMBL" id="KIC94210.1"/>
    </source>
</evidence>
<dbReference type="Pfam" id="PF13320">
    <property type="entry name" value="GH123_cat"/>
    <property type="match status" value="1"/>
</dbReference>
<dbReference type="STRING" id="1349421.OI18_13660"/>
<dbReference type="AlphaFoldDB" id="A0A0C1IJ26"/>
<name>A0A0C1IJ26_9BACT</name>
<feature type="domain" description="Glycoside hydrolase 123 catalytic" evidence="1">
    <location>
        <begin position="211"/>
        <end position="520"/>
    </location>
</feature>
<gene>
    <name evidence="3" type="ORF">OI18_13660</name>
</gene>
<proteinExistence type="predicted"/>
<dbReference type="InterPro" id="IPR025150">
    <property type="entry name" value="GH123_cat"/>
</dbReference>
<dbReference type="InterPro" id="IPR053850">
    <property type="entry name" value="Glyco_hydro_123_N_2"/>
</dbReference>
<protein>
    <submittedName>
        <fullName evidence="3">Uncharacterized protein</fullName>
    </submittedName>
</protein>
<dbReference type="Pfam" id="PF22680">
    <property type="entry name" value="Glyco_hydro_123_N_2"/>
    <property type="match status" value="1"/>
</dbReference>
<dbReference type="Proteomes" id="UP000031408">
    <property type="component" value="Unassembled WGS sequence"/>
</dbReference>
<keyword evidence="4" id="KW-1185">Reference proteome</keyword>
<evidence type="ECO:0000259" key="1">
    <source>
        <dbReference type="Pfam" id="PF13320"/>
    </source>
</evidence>
<evidence type="ECO:0000313" key="4">
    <source>
        <dbReference type="Proteomes" id="UP000031408"/>
    </source>
</evidence>
<reference evidence="3 4" key="1">
    <citation type="submission" date="2014-11" db="EMBL/GenBank/DDBJ databases">
        <title>Genome sequence of Flavihumibacter solisilvae 3-3.</title>
        <authorList>
            <person name="Zhou G."/>
            <person name="Li M."/>
            <person name="Wang G."/>
        </authorList>
    </citation>
    <scope>NUCLEOTIDE SEQUENCE [LARGE SCALE GENOMIC DNA]</scope>
    <source>
        <strain evidence="3 4">3-3</strain>
    </source>
</reference>
<accession>A0A0C1IJ26</accession>
<organism evidence="3 4">
    <name type="scientific">Flavihumibacter solisilvae</name>
    <dbReference type="NCBI Taxonomy" id="1349421"/>
    <lineage>
        <taxon>Bacteria</taxon>
        <taxon>Pseudomonadati</taxon>
        <taxon>Bacteroidota</taxon>
        <taxon>Chitinophagia</taxon>
        <taxon>Chitinophagales</taxon>
        <taxon>Chitinophagaceae</taxon>
        <taxon>Flavihumibacter</taxon>
    </lineage>
</organism>
<feature type="domain" description="Glycoside hydrolase 123 N-terminal" evidence="2">
    <location>
        <begin position="39"/>
        <end position="179"/>
    </location>
</feature>